<organism evidence="1">
    <name type="scientific">Hellea balneolensis</name>
    <dbReference type="NCBI Taxonomy" id="287478"/>
    <lineage>
        <taxon>Bacteria</taxon>
        <taxon>Pseudomonadati</taxon>
        <taxon>Pseudomonadota</taxon>
        <taxon>Alphaproteobacteria</taxon>
        <taxon>Maricaulales</taxon>
        <taxon>Robiginitomaculaceae</taxon>
        <taxon>Hellea</taxon>
    </lineage>
</organism>
<accession>A0A7V5NWY6</accession>
<gene>
    <name evidence="1" type="ORF">ENK01_02515</name>
</gene>
<dbReference type="Proteomes" id="UP000885806">
    <property type="component" value="Unassembled WGS sequence"/>
</dbReference>
<comment type="caution">
    <text evidence="1">The sequence shown here is derived from an EMBL/GenBank/DDBJ whole genome shotgun (WGS) entry which is preliminary data.</text>
</comment>
<sequence length="273" mass="31138">MMLYPQGTLGLGILSWRGAASLDHALESYQREDFFSLFDDALAFLPDPDEDVLKVTEKYPLRIETSPENKGIRAGMEEIASRLKTEYIFFTENDNPLLESRDEARRQIEKALELLATDQAIMARMRHVREPGEAFNTLAKYRRYFPEPDTLAARTRRLLRPLKARRLCGTAIYASSDPAARFPQYIQGAGDGFYLVSTKVLPWTNQSIIIKRDFFVETILPFAKSGPERAGNNGFPNLEIELNRSRFWRNSGWQIACGPGLLTHRRVGARGYD</sequence>
<name>A0A7V5NWY6_9PROT</name>
<evidence type="ECO:0000313" key="1">
    <source>
        <dbReference type="EMBL" id="HHI88802.1"/>
    </source>
</evidence>
<evidence type="ECO:0008006" key="2">
    <source>
        <dbReference type="Google" id="ProtNLM"/>
    </source>
</evidence>
<reference evidence="1" key="1">
    <citation type="journal article" date="2020" name="mSystems">
        <title>Genome- and Community-Level Interaction Insights into Carbon Utilization and Element Cycling Functions of Hydrothermarchaeota in Hydrothermal Sediment.</title>
        <authorList>
            <person name="Zhou Z."/>
            <person name="Liu Y."/>
            <person name="Xu W."/>
            <person name="Pan J."/>
            <person name="Luo Z.H."/>
            <person name="Li M."/>
        </authorList>
    </citation>
    <scope>NUCLEOTIDE SEQUENCE [LARGE SCALE GENOMIC DNA]</scope>
    <source>
        <strain evidence="1">HyVt-538</strain>
    </source>
</reference>
<proteinExistence type="predicted"/>
<protein>
    <recommendedName>
        <fullName evidence="2">Glycosyltransferase family 2 protein</fullName>
    </recommendedName>
</protein>
<dbReference type="AlphaFoldDB" id="A0A7V5NWY6"/>
<dbReference type="EMBL" id="DROP01000168">
    <property type="protein sequence ID" value="HHI88802.1"/>
    <property type="molecule type" value="Genomic_DNA"/>
</dbReference>